<reference evidence="3 4" key="1">
    <citation type="journal article" date="2018" name="Nat. Ecol. Evol.">
        <title>Pezizomycetes genomes reveal the molecular basis of ectomycorrhizal truffle lifestyle.</title>
        <authorList>
            <person name="Murat C."/>
            <person name="Payen T."/>
            <person name="Noel B."/>
            <person name="Kuo A."/>
            <person name="Morin E."/>
            <person name="Chen J."/>
            <person name="Kohler A."/>
            <person name="Krizsan K."/>
            <person name="Balestrini R."/>
            <person name="Da Silva C."/>
            <person name="Montanini B."/>
            <person name="Hainaut M."/>
            <person name="Levati E."/>
            <person name="Barry K.W."/>
            <person name="Belfiori B."/>
            <person name="Cichocki N."/>
            <person name="Clum A."/>
            <person name="Dockter R.B."/>
            <person name="Fauchery L."/>
            <person name="Guy J."/>
            <person name="Iotti M."/>
            <person name="Le Tacon F."/>
            <person name="Lindquist E.A."/>
            <person name="Lipzen A."/>
            <person name="Malagnac F."/>
            <person name="Mello A."/>
            <person name="Molinier V."/>
            <person name="Miyauchi S."/>
            <person name="Poulain J."/>
            <person name="Riccioni C."/>
            <person name="Rubini A."/>
            <person name="Sitrit Y."/>
            <person name="Splivallo R."/>
            <person name="Traeger S."/>
            <person name="Wang M."/>
            <person name="Zifcakova L."/>
            <person name="Wipf D."/>
            <person name="Zambonelli A."/>
            <person name="Paolocci F."/>
            <person name="Nowrousian M."/>
            <person name="Ottonello S."/>
            <person name="Baldrian P."/>
            <person name="Spatafora J.W."/>
            <person name="Henrissat B."/>
            <person name="Nagy L.G."/>
            <person name="Aury J.M."/>
            <person name="Wincker P."/>
            <person name="Grigoriev I.V."/>
            <person name="Bonfante P."/>
            <person name="Martin F.M."/>
        </authorList>
    </citation>
    <scope>NUCLEOTIDE SEQUENCE [LARGE SCALE GENOMIC DNA]</scope>
    <source>
        <strain evidence="3 4">ATCC MYA-4762</strain>
    </source>
</reference>
<name>A0A3N4LSQ0_9PEZI</name>
<gene>
    <name evidence="3" type="ORF">L211DRAFT_185370</name>
</gene>
<keyword evidence="2" id="KW-0472">Membrane</keyword>
<sequence length="230" mass="25347">MDHGDGDRMILFSSQSPAGRSPQLRGLKFAASCRVSPTTLSHRYLNVGFTYALPNDGTISATRKDVDCCGHTHAPSQAPRHTHQCVPKRKGKFGRYFQYPVSWTRLSQIQSHLWLLIRQHGSRKTVTPMISATPENKKKEGNVDLWPQASDLPVCVLASAQVPGTGSFERKASVLPVFHAVLFCFFSLTLFLTHIIGSSHLEQPRRPSGTNSSHTSATQPVGRGWLTSGQ</sequence>
<feature type="transmembrane region" description="Helical" evidence="2">
    <location>
        <begin position="177"/>
        <end position="196"/>
    </location>
</feature>
<evidence type="ECO:0000313" key="3">
    <source>
        <dbReference type="EMBL" id="RPB24262.1"/>
    </source>
</evidence>
<accession>A0A3N4LSQ0</accession>
<feature type="region of interest" description="Disordered" evidence="1">
    <location>
        <begin position="201"/>
        <end position="230"/>
    </location>
</feature>
<organism evidence="3 4">
    <name type="scientific">Terfezia boudieri ATCC MYA-4762</name>
    <dbReference type="NCBI Taxonomy" id="1051890"/>
    <lineage>
        <taxon>Eukaryota</taxon>
        <taxon>Fungi</taxon>
        <taxon>Dikarya</taxon>
        <taxon>Ascomycota</taxon>
        <taxon>Pezizomycotina</taxon>
        <taxon>Pezizomycetes</taxon>
        <taxon>Pezizales</taxon>
        <taxon>Pezizaceae</taxon>
        <taxon>Terfezia</taxon>
    </lineage>
</organism>
<protein>
    <submittedName>
        <fullName evidence="3">Uncharacterized protein</fullName>
    </submittedName>
</protein>
<evidence type="ECO:0000256" key="2">
    <source>
        <dbReference type="SAM" id="Phobius"/>
    </source>
</evidence>
<feature type="compositionally biased region" description="Polar residues" evidence="1">
    <location>
        <begin position="208"/>
        <end position="219"/>
    </location>
</feature>
<dbReference type="AlphaFoldDB" id="A0A3N4LSQ0"/>
<keyword evidence="2" id="KW-0812">Transmembrane</keyword>
<dbReference type="InParanoid" id="A0A3N4LSQ0"/>
<proteinExistence type="predicted"/>
<evidence type="ECO:0000256" key="1">
    <source>
        <dbReference type="SAM" id="MobiDB-lite"/>
    </source>
</evidence>
<dbReference type="EMBL" id="ML121542">
    <property type="protein sequence ID" value="RPB24262.1"/>
    <property type="molecule type" value="Genomic_DNA"/>
</dbReference>
<dbReference type="Proteomes" id="UP000267821">
    <property type="component" value="Unassembled WGS sequence"/>
</dbReference>
<evidence type="ECO:0000313" key="4">
    <source>
        <dbReference type="Proteomes" id="UP000267821"/>
    </source>
</evidence>
<keyword evidence="4" id="KW-1185">Reference proteome</keyword>
<keyword evidence="2" id="KW-1133">Transmembrane helix</keyword>